<keyword evidence="2" id="KW-1185">Reference proteome</keyword>
<sequence length="764" mass="89364">MRISYFANVIKLFSFGIFLNEINYIKANNEINLLNVEAIINGWDSFLDRNEKIIIGCFDSDTSYEYKNFKEAIKVVNNLETKQLLLSSKRYSIIFDAEQLNNFFEKNNLCNIYIETSKIVVIRRDGINDVLGYEYSGDKDFSITSIKDFIIENSSEFMTDLENVHLIDNNYYFIDFDNKASIYSFRKPFLFVNMKLIDKNKYTKDIYAVFRKIRRQFNIIYTYQNNNMLPPFEQLKYSPLTIIYNNKKEGLENAYEKSKFSESYILTFYNYMDNRVEEKSDFSYDNLVDFFNKYNNNTLIPQKPKMHFETQYNNKVIEFKFQNYIMELNLKNIVDVTGDVFKDVYVLIYYPWSEDYEKIKPIWNELAKNLYSKRNNIVLASYNVLDNEVLNTNFKNRNDYPEIVLYKSQINDIENNKKKIMMYRREAGFSYESLASWISYSSSFNIIIPFNINNLNSRIENQGYPGNNAEYIFDKDKYLNYMNNEHLAPKLNNEDLQEMRITSTYYSYQSKTAKLHSKPTYTSYKGPPPIPDPIPKAPENLFFKTLIFDNEAVLSIGIKIPYAEYPPKYVGAKEIKERIVRDDIKREKKKEEAKKLAMNAKQSALNSVNNKNSGETLDPMNVNSKQAELNKINDAKNVRLNEAIKNSKGSDIKIVKLNEVNGAKYIKLNNALKNPKDSSAKQIKLNEANNAKNIKLNKKLTNSKSKQSLPFSKDSKKIALNKALGNSKELNKRNIEFVNIDLSNRSNNNVNYSISSTTIHLPNN</sequence>
<dbReference type="Proteomes" id="UP000193920">
    <property type="component" value="Unassembled WGS sequence"/>
</dbReference>
<dbReference type="EMBL" id="MCOG01000085">
    <property type="protein sequence ID" value="ORY54438.1"/>
    <property type="molecule type" value="Genomic_DNA"/>
</dbReference>
<accession>A0A1Y2D562</accession>
<dbReference type="InterPro" id="IPR036249">
    <property type="entry name" value="Thioredoxin-like_sf"/>
</dbReference>
<reference evidence="1 2" key="1">
    <citation type="submission" date="2016-08" db="EMBL/GenBank/DDBJ databases">
        <title>A Parts List for Fungal Cellulosomes Revealed by Comparative Genomics.</title>
        <authorList>
            <consortium name="DOE Joint Genome Institute"/>
            <person name="Haitjema C.H."/>
            <person name="Gilmore S.P."/>
            <person name="Henske J.K."/>
            <person name="Solomon K.V."/>
            <person name="De Groot R."/>
            <person name="Kuo A."/>
            <person name="Mondo S.J."/>
            <person name="Salamov A.A."/>
            <person name="Labutti K."/>
            <person name="Zhao Z."/>
            <person name="Chiniquy J."/>
            <person name="Barry K."/>
            <person name="Brewer H.M."/>
            <person name="Purvine S.O."/>
            <person name="Wright A.T."/>
            <person name="Boxma B."/>
            <person name="Van Alen T."/>
            <person name="Hackstein J.H."/>
            <person name="Baker S.E."/>
            <person name="Grigoriev I.V."/>
            <person name="O'Malley M.A."/>
        </authorList>
    </citation>
    <scope>NUCLEOTIDE SEQUENCE [LARGE SCALE GENOMIC DNA]</scope>
    <source>
        <strain evidence="1 2">G1</strain>
    </source>
</reference>
<evidence type="ECO:0008006" key="3">
    <source>
        <dbReference type="Google" id="ProtNLM"/>
    </source>
</evidence>
<dbReference type="SUPFAM" id="SSF52833">
    <property type="entry name" value="Thioredoxin-like"/>
    <property type="match status" value="1"/>
</dbReference>
<dbReference type="OrthoDB" id="2136617at2759"/>
<dbReference type="STRING" id="1754190.A0A1Y2D562"/>
<gene>
    <name evidence="1" type="ORF">LY90DRAFT_670042</name>
</gene>
<evidence type="ECO:0000313" key="2">
    <source>
        <dbReference type="Proteomes" id="UP000193920"/>
    </source>
</evidence>
<organism evidence="1 2">
    <name type="scientific">Neocallimastix californiae</name>
    <dbReference type="NCBI Taxonomy" id="1754190"/>
    <lineage>
        <taxon>Eukaryota</taxon>
        <taxon>Fungi</taxon>
        <taxon>Fungi incertae sedis</taxon>
        <taxon>Chytridiomycota</taxon>
        <taxon>Chytridiomycota incertae sedis</taxon>
        <taxon>Neocallimastigomycetes</taxon>
        <taxon>Neocallimastigales</taxon>
        <taxon>Neocallimastigaceae</taxon>
        <taxon>Neocallimastix</taxon>
    </lineage>
</organism>
<proteinExistence type="predicted"/>
<comment type="caution">
    <text evidence="1">The sequence shown here is derived from an EMBL/GenBank/DDBJ whole genome shotgun (WGS) entry which is preliminary data.</text>
</comment>
<name>A0A1Y2D562_9FUNG</name>
<dbReference type="AlphaFoldDB" id="A0A1Y2D562"/>
<dbReference type="Gene3D" id="3.40.30.10">
    <property type="entry name" value="Glutaredoxin"/>
    <property type="match status" value="1"/>
</dbReference>
<protein>
    <recommendedName>
        <fullName evidence="3">Thioredoxin domain-containing protein</fullName>
    </recommendedName>
</protein>
<evidence type="ECO:0000313" key="1">
    <source>
        <dbReference type="EMBL" id="ORY54438.1"/>
    </source>
</evidence>